<reference evidence="1 2" key="1">
    <citation type="submission" date="2019-06" db="EMBL/GenBank/DDBJ databases">
        <title>Sequencing the genomes of 1000 actinobacteria strains.</title>
        <authorList>
            <person name="Klenk H.-P."/>
        </authorList>
    </citation>
    <scope>NUCLEOTIDE SEQUENCE [LARGE SCALE GENOMIC DNA]</scope>
    <source>
        <strain evidence="1 2">DSM 17305</strain>
    </source>
</reference>
<name>A0A542D9E9_9ACTN</name>
<dbReference type="RefSeq" id="WP_141861909.1">
    <property type="nucleotide sequence ID" value="NZ_BAAAKA010000010.1"/>
</dbReference>
<dbReference type="EMBL" id="VFMM01000004">
    <property type="protein sequence ID" value="TQI99701.1"/>
    <property type="molecule type" value="Genomic_DNA"/>
</dbReference>
<keyword evidence="2" id="KW-1185">Reference proteome</keyword>
<proteinExistence type="predicted"/>
<dbReference type="Proteomes" id="UP000316298">
    <property type="component" value="Unassembled WGS sequence"/>
</dbReference>
<dbReference type="AlphaFoldDB" id="A0A542D9E9"/>
<evidence type="ECO:0000313" key="2">
    <source>
        <dbReference type="Proteomes" id="UP000316298"/>
    </source>
</evidence>
<organism evidence="1 2">
    <name type="scientific">Kribbella jejuensis</name>
    <dbReference type="NCBI Taxonomy" id="236068"/>
    <lineage>
        <taxon>Bacteria</taxon>
        <taxon>Bacillati</taxon>
        <taxon>Actinomycetota</taxon>
        <taxon>Actinomycetes</taxon>
        <taxon>Propionibacteriales</taxon>
        <taxon>Kribbellaceae</taxon>
        <taxon>Kribbella</taxon>
    </lineage>
</organism>
<evidence type="ECO:0000313" key="1">
    <source>
        <dbReference type="EMBL" id="TQI99701.1"/>
    </source>
</evidence>
<gene>
    <name evidence="1" type="ORF">FB475_6688</name>
</gene>
<comment type="caution">
    <text evidence="1">The sequence shown here is derived from an EMBL/GenBank/DDBJ whole genome shotgun (WGS) entry which is preliminary data.</text>
</comment>
<accession>A0A542D9E9</accession>
<sequence length="64" mass="7354">MTCDQFEPLADHPFVCDRHSSLVERSIEYRASTRQSVRRLRSDPVWDRAQVLAAGMARWFASGS</sequence>
<protein>
    <submittedName>
        <fullName evidence="1">Uncharacterized protein</fullName>
    </submittedName>
</protein>
<dbReference type="OrthoDB" id="3495027at2"/>